<organism evidence="1">
    <name type="scientific">human gut metagenome</name>
    <dbReference type="NCBI Taxonomy" id="408170"/>
    <lineage>
        <taxon>unclassified sequences</taxon>
        <taxon>metagenomes</taxon>
        <taxon>organismal metagenomes</taxon>
    </lineage>
</organism>
<dbReference type="EMBL" id="AZMM01012973">
    <property type="protein sequence ID" value="ETJ32574.1"/>
    <property type="molecule type" value="Genomic_DNA"/>
</dbReference>
<accession>W1XUL6</accession>
<comment type="caution">
    <text evidence="1">The sequence shown here is derived from an EMBL/GenBank/DDBJ whole genome shotgun (WGS) entry which is preliminary data.</text>
</comment>
<evidence type="ECO:0000313" key="1">
    <source>
        <dbReference type="EMBL" id="ETJ32574.1"/>
    </source>
</evidence>
<gene>
    <name evidence="1" type="ORF">Q604_UNBC12973G0001</name>
</gene>
<protein>
    <submittedName>
        <fullName evidence="1">Uncharacterized protein</fullName>
    </submittedName>
</protein>
<dbReference type="AlphaFoldDB" id="W1XUL6"/>
<sequence>DRDHQGRGLRAHSGHGAFEVKEALQAHVRAETSLGQDVARLAAPFLAVVVMGRSGPSLT</sequence>
<name>W1XUL6_9ZZZZ</name>
<proteinExistence type="predicted"/>
<feature type="non-terminal residue" evidence="1">
    <location>
        <position position="1"/>
    </location>
</feature>
<reference evidence="1" key="1">
    <citation type="submission" date="2013-12" db="EMBL/GenBank/DDBJ databases">
        <title>A Varibaculum cambriense genome reconstructed from a premature infant gut community with otherwise low bacterial novelty that shifts toward anaerobic metabolism during the third week of life.</title>
        <authorList>
            <person name="Brown C.T."/>
            <person name="Sharon I."/>
            <person name="Thomas B.C."/>
            <person name="Castelle C.J."/>
            <person name="Morowitz M.J."/>
            <person name="Banfield J.F."/>
        </authorList>
    </citation>
    <scope>NUCLEOTIDE SEQUENCE</scope>
</reference>